<accession>A0A179B438</accession>
<dbReference type="Gene3D" id="3.40.50.720">
    <property type="entry name" value="NAD(P)-binding Rossmann-like Domain"/>
    <property type="match status" value="1"/>
</dbReference>
<protein>
    <submittedName>
        <fullName evidence="2">Alcohol dehydrogenase</fullName>
    </submittedName>
</protein>
<dbReference type="AlphaFoldDB" id="A0A179B438"/>
<dbReference type="InterPro" id="IPR051397">
    <property type="entry name" value="Zn-ADH-like_protein"/>
</dbReference>
<dbReference type="PANTHER" id="PTHR43677:SF1">
    <property type="entry name" value="ACRYLYL-COA REDUCTASE ACUI-RELATED"/>
    <property type="match status" value="1"/>
</dbReference>
<dbReference type="InterPro" id="IPR020843">
    <property type="entry name" value="ER"/>
</dbReference>
<dbReference type="InterPro" id="IPR013154">
    <property type="entry name" value="ADH-like_N"/>
</dbReference>
<dbReference type="PANTHER" id="PTHR43677">
    <property type="entry name" value="SHORT-CHAIN DEHYDROGENASE/REDUCTASE"/>
    <property type="match status" value="1"/>
</dbReference>
<dbReference type="Pfam" id="PF08240">
    <property type="entry name" value="ADH_N"/>
    <property type="match status" value="1"/>
</dbReference>
<dbReference type="CDD" id="cd05280">
    <property type="entry name" value="MDR_yhdh_yhfp"/>
    <property type="match status" value="1"/>
</dbReference>
<reference evidence="2 3" key="1">
    <citation type="submission" date="2016-04" db="EMBL/GenBank/DDBJ databases">
        <title>Peptidophaga gingivicola gen. nov., sp. nov., isolated from human subgingival plaque.</title>
        <authorList>
            <person name="Beall C.J."/>
            <person name="Mokrzan E.M."/>
            <person name="Griffen A.L."/>
            <person name="Leys E.J."/>
        </authorList>
    </citation>
    <scope>NUCLEOTIDE SEQUENCE [LARGE SCALE GENOMIC DNA]</scope>
    <source>
        <strain evidence="2 3">BA112</strain>
    </source>
</reference>
<dbReference type="OrthoDB" id="9782155at2"/>
<dbReference type="EMBL" id="LVZK01000001">
    <property type="protein sequence ID" value="OAP85993.1"/>
    <property type="molecule type" value="Genomic_DNA"/>
</dbReference>
<dbReference type="RefSeq" id="WP_064230905.1">
    <property type="nucleotide sequence ID" value="NZ_LVZK01000001.1"/>
</dbReference>
<keyword evidence="3" id="KW-1185">Reference proteome</keyword>
<dbReference type="SUPFAM" id="SSF51735">
    <property type="entry name" value="NAD(P)-binding Rossmann-fold domains"/>
    <property type="match status" value="1"/>
</dbReference>
<dbReference type="InterPro" id="IPR011032">
    <property type="entry name" value="GroES-like_sf"/>
</dbReference>
<evidence type="ECO:0000259" key="1">
    <source>
        <dbReference type="SMART" id="SM00829"/>
    </source>
</evidence>
<dbReference type="NCBIfam" id="TIGR02823">
    <property type="entry name" value="oxido_YhdH"/>
    <property type="match status" value="1"/>
</dbReference>
<evidence type="ECO:0000313" key="3">
    <source>
        <dbReference type="Proteomes" id="UP000078368"/>
    </source>
</evidence>
<gene>
    <name evidence="2" type="ORF">A4H34_02095</name>
</gene>
<dbReference type="SUPFAM" id="SSF50129">
    <property type="entry name" value="GroES-like"/>
    <property type="match status" value="1"/>
</dbReference>
<dbReference type="Proteomes" id="UP000078368">
    <property type="component" value="Unassembled WGS sequence"/>
</dbReference>
<dbReference type="InterPro" id="IPR036291">
    <property type="entry name" value="NAD(P)-bd_dom_sf"/>
</dbReference>
<name>A0A179B438_9ACTO</name>
<proteinExistence type="predicted"/>
<dbReference type="Gene3D" id="3.90.180.10">
    <property type="entry name" value="Medium-chain alcohol dehydrogenases, catalytic domain"/>
    <property type="match status" value="1"/>
</dbReference>
<comment type="caution">
    <text evidence="2">The sequence shown here is derived from an EMBL/GenBank/DDBJ whole genome shotgun (WGS) entry which is preliminary data.</text>
</comment>
<sequence>MMTNDAAAYQLFETPEGVRGRYVRVPLSELGEGDALVRVTHSSVNYKDGLAATGRAPIARSLPMVGGCCAVGVVVEPGESGLAVGAPVSIVGATLSERHSGGYCEYLRVPSAWLTPVPSRFSLLEAAAIGTAGVTAAMAVLKLEDAGLAPGAGPVAVTGASGGAGSIATALLAARGYEVTAFTGRRDAEDYLVSLGAARVEPRPDTSGKRPLEKGLWAGAIDAVGGDTLAWLTRTAAPGASIAAFGNAGGNALNATVLPFILRGVNLLGVTVTFPSDDVRKRTWQILTDSLKAEALRAITSEIAFDELESSLFQIVEEGVRGRVVVRISEEDAPQSP</sequence>
<evidence type="ECO:0000313" key="2">
    <source>
        <dbReference type="EMBL" id="OAP85993.1"/>
    </source>
</evidence>
<organism evidence="2 3">
    <name type="scientific">Peptidiphaga gingivicola</name>
    <dbReference type="NCBI Taxonomy" id="2741497"/>
    <lineage>
        <taxon>Bacteria</taxon>
        <taxon>Bacillati</taxon>
        <taxon>Actinomycetota</taxon>
        <taxon>Actinomycetes</taxon>
        <taxon>Actinomycetales</taxon>
        <taxon>Actinomycetaceae</taxon>
        <taxon>Peptidiphaga</taxon>
    </lineage>
</organism>
<dbReference type="InterPro" id="IPR014188">
    <property type="entry name" value="Acrylyl-CoA_reductase_AcuI"/>
</dbReference>
<feature type="domain" description="Enoyl reductase (ER)" evidence="1">
    <location>
        <begin position="17"/>
        <end position="326"/>
    </location>
</feature>
<dbReference type="STRING" id="1823756.A4H34_02095"/>
<dbReference type="SMART" id="SM00829">
    <property type="entry name" value="PKS_ER"/>
    <property type="match status" value="1"/>
</dbReference>
<dbReference type="GO" id="GO:0043957">
    <property type="term" value="F:acryloyl-CoA reductase (NADPH) activity"/>
    <property type="evidence" value="ECO:0007669"/>
    <property type="project" value="TreeGrafter"/>
</dbReference>